<proteinExistence type="predicted"/>
<evidence type="ECO:0000313" key="1">
    <source>
        <dbReference type="EMBL" id="QHU14319.1"/>
    </source>
</evidence>
<sequence>MSHYKNMCHRMAGYSPEEKAATRAELMFSSYLCLMWDYQLHRPPPPCQDNVSFLYAHVLFHNPDSAVKAKAVWCVIKGGIKVHMVLDVEGEIMDPTYEVNSSKESCYYDTVKEIKESTGLEIPSEAMQAFMTCCEDAYTINSTPPQLKLKTGSLVARQAKYIKKTLKSTQA</sequence>
<accession>A0A6C0K9F0</accession>
<dbReference type="EMBL" id="MN740839">
    <property type="protein sequence ID" value="QHU14319.1"/>
    <property type="molecule type" value="Genomic_DNA"/>
</dbReference>
<organism evidence="1">
    <name type="scientific">viral metagenome</name>
    <dbReference type="NCBI Taxonomy" id="1070528"/>
    <lineage>
        <taxon>unclassified sequences</taxon>
        <taxon>metagenomes</taxon>
        <taxon>organismal metagenomes</taxon>
    </lineage>
</organism>
<reference evidence="1" key="1">
    <citation type="journal article" date="2020" name="Nature">
        <title>Giant virus diversity and host interactions through global metagenomics.</title>
        <authorList>
            <person name="Schulz F."/>
            <person name="Roux S."/>
            <person name="Paez-Espino D."/>
            <person name="Jungbluth S."/>
            <person name="Walsh D.A."/>
            <person name="Denef V.J."/>
            <person name="McMahon K.D."/>
            <person name="Konstantinidis K.T."/>
            <person name="Eloe-Fadrosh E.A."/>
            <person name="Kyrpides N.C."/>
            <person name="Woyke T."/>
        </authorList>
    </citation>
    <scope>NUCLEOTIDE SEQUENCE</scope>
    <source>
        <strain evidence="1">GVMAG-S-1102113-118</strain>
    </source>
</reference>
<protein>
    <submittedName>
        <fullName evidence="1">Uncharacterized protein</fullName>
    </submittedName>
</protein>
<dbReference type="AlphaFoldDB" id="A0A6C0K9F0"/>
<name>A0A6C0K9F0_9ZZZZ</name>